<dbReference type="PROSITE" id="PS50104">
    <property type="entry name" value="TIR"/>
    <property type="match status" value="1"/>
</dbReference>
<dbReference type="InterPro" id="IPR000157">
    <property type="entry name" value="TIR_dom"/>
</dbReference>
<dbReference type="FunFam" id="3.40.50.10140:FF:000007">
    <property type="entry name" value="Disease resistance protein (TIR-NBS-LRR class)"/>
    <property type="match status" value="1"/>
</dbReference>
<dbReference type="GO" id="GO:0043531">
    <property type="term" value="F:ADP binding"/>
    <property type="evidence" value="ECO:0007669"/>
    <property type="project" value="InterPro"/>
</dbReference>
<proteinExistence type="predicted"/>
<feature type="domain" description="TIR" evidence="5">
    <location>
        <begin position="19"/>
        <end position="189"/>
    </location>
</feature>
<dbReference type="Gene3D" id="3.80.10.10">
    <property type="entry name" value="Ribonuclease Inhibitor"/>
    <property type="match status" value="2"/>
</dbReference>
<dbReference type="PANTHER" id="PTHR11017">
    <property type="entry name" value="LEUCINE-RICH REPEAT-CONTAINING PROTEIN"/>
    <property type="match status" value="1"/>
</dbReference>
<dbReference type="Gene3D" id="3.40.50.10140">
    <property type="entry name" value="Toll/interleukin-1 receptor homology (TIR) domain"/>
    <property type="match status" value="1"/>
</dbReference>
<dbReference type="InterPro" id="IPR058192">
    <property type="entry name" value="WHD_ROQ1-like"/>
</dbReference>
<dbReference type="Gene3D" id="1.10.8.430">
    <property type="entry name" value="Helical domain of apoptotic protease-activating factors"/>
    <property type="match status" value="1"/>
</dbReference>
<dbReference type="AlphaFoldDB" id="A0AAV2D365"/>
<evidence type="ECO:0000259" key="5">
    <source>
        <dbReference type="PROSITE" id="PS50104"/>
    </source>
</evidence>
<evidence type="ECO:0000256" key="4">
    <source>
        <dbReference type="ARBA" id="ARBA00023027"/>
    </source>
</evidence>
<dbReference type="PRINTS" id="PR00364">
    <property type="entry name" value="DISEASERSIST"/>
</dbReference>
<keyword evidence="3" id="KW-0611">Plant defense</keyword>
<dbReference type="SMART" id="SM00255">
    <property type="entry name" value="TIR"/>
    <property type="match status" value="1"/>
</dbReference>
<dbReference type="InterPro" id="IPR002182">
    <property type="entry name" value="NB-ARC"/>
</dbReference>
<dbReference type="Pfam" id="PF00931">
    <property type="entry name" value="NB-ARC"/>
    <property type="match status" value="1"/>
</dbReference>
<sequence length="1046" mass="118622">MTKAFPSTSSWPSSAANHGRHEVFVSFRGEDTRRGFTSHLCDALSDKLGISLVYKDEFSLEKGASIAPELLKAIERSRIAVVVLSKNYASSTWCLDELVHILHCWRENELRVVPVFYDVEPSDVRKQKNGSSFGEAFATHDRVFDGDEKVRRWKDALTEVANLSGFTTSRYRNDSDMIKDIVRKIWRELSPTFPSISKPLVGIDKRVGAVINLLSLDSTAKRNDVRVIGICGMGGSGKTTVAMAVYDAVRSRFEFSTCIARVREASKSYGGLLQLQKQLFDEIAGNATITRVESWPEFGGIERLKRVLRGKKLLLVVDDVTHQKQLQYLAVERSLFGLGSRIVVTSRDQHLLNAHKVDSMYRTQLLDCDEARLLISREAFEQDEPIENYRVVCERIVSYAQGLPLALEVLGSSLRGRTVTECRSMIETLKTVPPGEVLEVLRVSYDALDKEEQDIFLDFVFCFCDWSWMDEICMHFIPILENLYTGALIGIGNLFDKALLKMVEGGRFDMHDLLEEMGKAIVRLECPNEPGERSRFEGYDDVSHVLEKGTGSKNVKAISLHLYPHNPKKIVSSKEAFSKMKNLKLLALIGAEISQGPNHLSDELRVLIWTSYPSESLPPTFNPHNLFVLRLNDSHYLKQLWRGRKIMPYLRCMILDRCKNLIATPDFSEMPNLEVLRLEGCESLFEVHPSFGHLKRLVSADLRGCKSLKLFPASLETNSLRFLGLQWCSKLKNFPEITTNMDFLAELQLEGVGIQKLDSTIKHLVGLEKLALDNCKDLRSLPSSLGCLTSLKVLSLEGCYELEGLPPSLSRCVGLRELWARGCEKLRSLPELPQQIKLVHVSCCRSLEGIPDMIDLRNGFEMQCFDCFKLDQPDSLAWKRLQRYLQGNPHAKEKFTILTPAGTNQKMKIPDWLVSYQNQGNRETTLSPADDDIVNCDPQSNWMGTVAVVCFHACYPNEQEPSYYHACSFHTDLGSVFLPQFRRVTPKASHIWLSYVPKDSLLSGTFSKTDGSVSVDSECSHVRIQWSRYINVYRHEIDEWKKQRQA</sequence>
<gene>
    <name evidence="6" type="ORF">LTRI10_LOCUS9868</name>
</gene>
<dbReference type="InterPro" id="IPR035897">
    <property type="entry name" value="Toll_tir_struct_dom_sf"/>
</dbReference>
<dbReference type="InterPro" id="IPR044974">
    <property type="entry name" value="Disease_R_plants"/>
</dbReference>
<dbReference type="SUPFAM" id="SSF52540">
    <property type="entry name" value="P-loop containing nucleoside triphosphate hydrolases"/>
    <property type="match status" value="1"/>
</dbReference>
<dbReference type="PANTHER" id="PTHR11017:SF559">
    <property type="entry name" value="DISEASE RESISTANCE PROTEIN CHL1"/>
    <property type="match status" value="1"/>
</dbReference>
<keyword evidence="2" id="KW-0677">Repeat</keyword>
<dbReference type="InterPro" id="IPR042197">
    <property type="entry name" value="Apaf_helical"/>
</dbReference>
<dbReference type="InterPro" id="IPR027417">
    <property type="entry name" value="P-loop_NTPase"/>
</dbReference>
<dbReference type="Pfam" id="PF23282">
    <property type="entry name" value="WHD_ROQ1"/>
    <property type="match status" value="1"/>
</dbReference>
<evidence type="ECO:0000256" key="2">
    <source>
        <dbReference type="ARBA" id="ARBA00022737"/>
    </source>
</evidence>
<evidence type="ECO:0000256" key="1">
    <source>
        <dbReference type="ARBA" id="ARBA00022614"/>
    </source>
</evidence>
<dbReference type="GO" id="GO:0006952">
    <property type="term" value="P:defense response"/>
    <property type="evidence" value="ECO:0007669"/>
    <property type="project" value="UniProtKB-KW"/>
</dbReference>
<evidence type="ECO:0000313" key="7">
    <source>
        <dbReference type="Proteomes" id="UP001497516"/>
    </source>
</evidence>
<reference evidence="6 7" key="1">
    <citation type="submission" date="2024-04" db="EMBL/GenBank/DDBJ databases">
        <authorList>
            <person name="Fracassetti M."/>
        </authorList>
    </citation>
    <scope>NUCLEOTIDE SEQUENCE [LARGE SCALE GENOMIC DNA]</scope>
</reference>
<dbReference type="InterPro" id="IPR036390">
    <property type="entry name" value="WH_DNA-bd_sf"/>
</dbReference>
<dbReference type="SUPFAM" id="SSF52200">
    <property type="entry name" value="Toll/Interleukin receptor TIR domain"/>
    <property type="match status" value="1"/>
</dbReference>
<dbReference type="SUPFAM" id="SSF52058">
    <property type="entry name" value="L domain-like"/>
    <property type="match status" value="1"/>
</dbReference>
<name>A0AAV2D365_9ROSI</name>
<dbReference type="EMBL" id="OZ034814">
    <property type="protein sequence ID" value="CAL1363320.1"/>
    <property type="molecule type" value="Genomic_DNA"/>
</dbReference>
<dbReference type="Gene3D" id="3.40.50.300">
    <property type="entry name" value="P-loop containing nucleotide triphosphate hydrolases"/>
    <property type="match status" value="1"/>
</dbReference>
<organism evidence="6 7">
    <name type="scientific">Linum trigynum</name>
    <dbReference type="NCBI Taxonomy" id="586398"/>
    <lineage>
        <taxon>Eukaryota</taxon>
        <taxon>Viridiplantae</taxon>
        <taxon>Streptophyta</taxon>
        <taxon>Embryophyta</taxon>
        <taxon>Tracheophyta</taxon>
        <taxon>Spermatophyta</taxon>
        <taxon>Magnoliopsida</taxon>
        <taxon>eudicotyledons</taxon>
        <taxon>Gunneridae</taxon>
        <taxon>Pentapetalae</taxon>
        <taxon>rosids</taxon>
        <taxon>fabids</taxon>
        <taxon>Malpighiales</taxon>
        <taxon>Linaceae</taxon>
        <taxon>Linum</taxon>
    </lineage>
</organism>
<evidence type="ECO:0000256" key="3">
    <source>
        <dbReference type="ARBA" id="ARBA00022821"/>
    </source>
</evidence>
<dbReference type="InterPro" id="IPR032675">
    <property type="entry name" value="LRR_dom_sf"/>
</dbReference>
<dbReference type="Pfam" id="PF01582">
    <property type="entry name" value="TIR"/>
    <property type="match status" value="1"/>
</dbReference>
<dbReference type="Proteomes" id="UP001497516">
    <property type="component" value="Chromosome 10"/>
</dbReference>
<dbReference type="SUPFAM" id="SSF46785">
    <property type="entry name" value="Winged helix' DNA-binding domain"/>
    <property type="match status" value="1"/>
</dbReference>
<keyword evidence="4" id="KW-0520">NAD</keyword>
<keyword evidence="7" id="KW-1185">Reference proteome</keyword>
<protein>
    <recommendedName>
        <fullName evidence="5">TIR domain-containing protein</fullName>
    </recommendedName>
</protein>
<accession>A0AAV2D365</accession>
<evidence type="ECO:0000313" key="6">
    <source>
        <dbReference type="EMBL" id="CAL1363320.1"/>
    </source>
</evidence>
<keyword evidence="1" id="KW-0433">Leucine-rich repeat</keyword>
<dbReference type="GO" id="GO:0007165">
    <property type="term" value="P:signal transduction"/>
    <property type="evidence" value="ECO:0007669"/>
    <property type="project" value="InterPro"/>
</dbReference>